<dbReference type="OMA" id="LTKYGCG"/>
<keyword evidence="11" id="KW-0012">Acyltransferase</keyword>
<dbReference type="InterPro" id="IPR050087">
    <property type="entry name" value="AON_synthase_class-II"/>
</dbReference>
<evidence type="ECO:0000256" key="8">
    <source>
        <dbReference type="ARBA" id="ARBA00022898"/>
    </source>
</evidence>
<keyword evidence="10" id="KW-0443">Lipid metabolism</keyword>
<dbReference type="STRING" id="29655.A0A0K9PR05"/>
<evidence type="ECO:0000256" key="2">
    <source>
        <dbReference type="ARBA" id="ARBA00004389"/>
    </source>
</evidence>
<keyword evidence="15" id="KW-1133">Transmembrane helix</keyword>
<evidence type="ECO:0000256" key="11">
    <source>
        <dbReference type="ARBA" id="ARBA00023315"/>
    </source>
</evidence>
<comment type="pathway">
    <text evidence="3">Lipid metabolism; sphingolipid metabolism.</text>
</comment>
<comment type="similarity">
    <text evidence="5">Belongs to the class-II pyridoxal-phosphate-dependent aminotransferase family.</text>
</comment>
<dbReference type="GO" id="GO:0005783">
    <property type="term" value="C:endoplasmic reticulum"/>
    <property type="evidence" value="ECO:0000318"/>
    <property type="project" value="GO_Central"/>
</dbReference>
<evidence type="ECO:0000256" key="1">
    <source>
        <dbReference type="ARBA" id="ARBA00001933"/>
    </source>
</evidence>
<evidence type="ECO:0000256" key="13">
    <source>
        <dbReference type="ARBA" id="ARBA00055770"/>
    </source>
</evidence>
<evidence type="ECO:0000313" key="18">
    <source>
        <dbReference type="Proteomes" id="UP000036987"/>
    </source>
</evidence>
<comment type="subunit">
    <text evidence="14">Heterodimer with LCB2. Component of the serine palmitoyltransferase (SPT) complex, composed of LCB1 and LCB2.</text>
</comment>
<dbReference type="Gene3D" id="3.40.640.10">
    <property type="entry name" value="Type I PLP-dependent aspartate aminotransferase-like (Major domain)"/>
    <property type="match status" value="1"/>
</dbReference>
<dbReference type="InterPro" id="IPR004839">
    <property type="entry name" value="Aminotransferase_I/II_large"/>
</dbReference>
<evidence type="ECO:0000259" key="16">
    <source>
        <dbReference type="Pfam" id="PF00155"/>
    </source>
</evidence>
<dbReference type="GO" id="GO:0046512">
    <property type="term" value="P:sphingosine biosynthetic process"/>
    <property type="evidence" value="ECO:0000318"/>
    <property type="project" value="GO_Central"/>
</dbReference>
<keyword evidence="7" id="KW-0808">Transferase</keyword>
<protein>
    <recommendedName>
        <fullName evidence="6">serine C-palmitoyltransferase</fullName>
        <ecNumber evidence="6">2.3.1.50</ecNumber>
    </recommendedName>
</protein>
<keyword evidence="15" id="KW-0472">Membrane</keyword>
<feature type="domain" description="Aminotransferase class I/classII large" evidence="16">
    <location>
        <begin position="117"/>
        <end position="478"/>
    </location>
</feature>
<comment type="catalytic activity">
    <reaction evidence="12">
        <text>L-serine + hexadecanoyl-CoA + H(+) = 3-oxosphinganine + CO2 + CoA</text>
        <dbReference type="Rhea" id="RHEA:14761"/>
        <dbReference type="ChEBI" id="CHEBI:15378"/>
        <dbReference type="ChEBI" id="CHEBI:16526"/>
        <dbReference type="ChEBI" id="CHEBI:33384"/>
        <dbReference type="ChEBI" id="CHEBI:57287"/>
        <dbReference type="ChEBI" id="CHEBI:57379"/>
        <dbReference type="ChEBI" id="CHEBI:58299"/>
        <dbReference type="EC" id="2.3.1.50"/>
    </reaction>
</comment>
<dbReference type="Gene3D" id="3.90.1150.10">
    <property type="entry name" value="Aspartate Aminotransferase, domain 1"/>
    <property type="match status" value="1"/>
</dbReference>
<evidence type="ECO:0000256" key="10">
    <source>
        <dbReference type="ARBA" id="ARBA00023098"/>
    </source>
</evidence>
<feature type="transmembrane region" description="Helical" evidence="15">
    <location>
        <begin position="34"/>
        <end position="59"/>
    </location>
</feature>
<organism evidence="17 18">
    <name type="scientific">Zostera marina</name>
    <name type="common">Eelgrass</name>
    <dbReference type="NCBI Taxonomy" id="29655"/>
    <lineage>
        <taxon>Eukaryota</taxon>
        <taxon>Viridiplantae</taxon>
        <taxon>Streptophyta</taxon>
        <taxon>Embryophyta</taxon>
        <taxon>Tracheophyta</taxon>
        <taxon>Spermatophyta</taxon>
        <taxon>Magnoliopsida</taxon>
        <taxon>Liliopsida</taxon>
        <taxon>Zosteraceae</taxon>
        <taxon>Zostera</taxon>
    </lineage>
</organism>
<dbReference type="PANTHER" id="PTHR13693:SF2">
    <property type="entry name" value="SERINE PALMITOYLTRANSFERASE 1"/>
    <property type="match status" value="1"/>
</dbReference>
<accession>A0A0K9PR05</accession>
<comment type="cofactor">
    <cofactor evidence="1">
        <name>pyridoxal 5'-phosphate</name>
        <dbReference type="ChEBI" id="CHEBI:597326"/>
    </cofactor>
</comment>
<proteinExistence type="inferred from homology"/>
<dbReference type="PANTHER" id="PTHR13693">
    <property type="entry name" value="CLASS II AMINOTRANSFERASE/8-AMINO-7-OXONONANOATE SYNTHASE"/>
    <property type="match status" value="1"/>
</dbReference>
<dbReference type="FunFam" id="3.40.640.10:FF:000049">
    <property type="entry name" value="serine palmitoyltransferase 1 isoform X1"/>
    <property type="match status" value="1"/>
</dbReference>
<comment type="caution">
    <text evidence="17">The sequence shown here is derived from an EMBL/GenBank/DDBJ whole genome shotgun (WGS) entry which is preliminary data.</text>
</comment>
<reference evidence="18" key="1">
    <citation type="journal article" date="2016" name="Nature">
        <title>The genome of the seagrass Zostera marina reveals angiosperm adaptation to the sea.</title>
        <authorList>
            <person name="Olsen J.L."/>
            <person name="Rouze P."/>
            <person name="Verhelst B."/>
            <person name="Lin Y.-C."/>
            <person name="Bayer T."/>
            <person name="Collen J."/>
            <person name="Dattolo E."/>
            <person name="De Paoli E."/>
            <person name="Dittami S."/>
            <person name="Maumus F."/>
            <person name="Michel G."/>
            <person name="Kersting A."/>
            <person name="Lauritano C."/>
            <person name="Lohaus R."/>
            <person name="Toepel M."/>
            <person name="Tonon T."/>
            <person name="Vanneste K."/>
            <person name="Amirebrahimi M."/>
            <person name="Brakel J."/>
            <person name="Bostroem C."/>
            <person name="Chovatia M."/>
            <person name="Grimwood J."/>
            <person name="Jenkins J.W."/>
            <person name="Jueterbock A."/>
            <person name="Mraz A."/>
            <person name="Stam W.T."/>
            <person name="Tice H."/>
            <person name="Bornberg-Bauer E."/>
            <person name="Green P.J."/>
            <person name="Pearson G.A."/>
            <person name="Procaccini G."/>
            <person name="Duarte C.M."/>
            <person name="Schmutz J."/>
            <person name="Reusch T.B.H."/>
            <person name="Van de Peer Y."/>
        </authorList>
    </citation>
    <scope>NUCLEOTIDE SEQUENCE [LARGE SCALE GENOMIC DNA]</scope>
    <source>
        <strain evidence="18">cv. Finnish</strain>
    </source>
</reference>
<evidence type="ECO:0000256" key="14">
    <source>
        <dbReference type="ARBA" id="ARBA00066017"/>
    </source>
</evidence>
<evidence type="ECO:0000256" key="7">
    <source>
        <dbReference type="ARBA" id="ARBA00022679"/>
    </source>
</evidence>
<dbReference type="GO" id="GO:0004758">
    <property type="term" value="F:serine C-palmitoyltransferase activity"/>
    <property type="evidence" value="ECO:0000318"/>
    <property type="project" value="GO_Central"/>
</dbReference>
<evidence type="ECO:0000256" key="15">
    <source>
        <dbReference type="SAM" id="Phobius"/>
    </source>
</evidence>
<evidence type="ECO:0000313" key="17">
    <source>
        <dbReference type="EMBL" id="KMZ71508.1"/>
    </source>
</evidence>
<dbReference type="EMBL" id="LFYR01000671">
    <property type="protein sequence ID" value="KMZ71508.1"/>
    <property type="molecule type" value="Genomic_DNA"/>
</dbReference>
<evidence type="ECO:0000256" key="3">
    <source>
        <dbReference type="ARBA" id="ARBA00004760"/>
    </source>
</evidence>
<evidence type="ECO:0000256" key="12">
    <source>
        <dbReference type="ARBA" id="ARBA00048528"/>
    </source>
</evidence>
<evidence type="ECO:0000256" key="5">
    <source>
        <dbReference type="ARBA" id="ARBA00008392"/>
    </source>
</evidence>
<dbReference type="GO" id="GO:0030170">
    <property type="term" value="F:pyridoxal phosphate binding"/>
    <property type="evidence" value="ECO:0007669"/>
    <property type="project" value="InterPro"/>
</dbReference>
<dbReference type="Proteomes" id="UP000036987">
    <property type="component" value="Unassembled WGS sequence"/>
</dbReference>
<sequence length="493" mass="54333">MEALDWMGPSVMNITTIAYDWVSTVFDAPLVSRAVVFGFPIDGHIVVEVLLIAVILFLLSRKSYKHPKKPLTEKEIDELCEDWQPEPLHPPITKEMLSQPRVLESAAGTHTTIEGRDIVNFSSANFLGLIGHEKLIDSCVVSLEKYGVGSCGPRGFYGTIDVHLDCEARIAKFLGTPDSILYSYGISTIFSVIPAFCKKGDIIVADEAVHWGVQNGLYLSRSTVVYFKHNNMASLESTLEKMTRGNRRAEKIRRYIVVEAIYQNSGQIAPLDEIAKLKEKYRFRLILDESNSFGVLGKSGRGLSEHFNVPVDKIDIITSSMGNALATDGGFCTGSVRVVDHQRLSSAGYVFSASLPPYLATAAIAAVDHLEQNPALLSKLRKNIGLLWKELSGITGLKISSSPLSPIVFLNLKNSSGSSKNDFKLFETIVDKVLKEDSVFVVASKRSVLDKCNLPLGIRVFVSAGHTKNDIFKAAESLKRIAETVLYDHCLNY</sequence>
<keyword evidence="18" id="KW-1185">Reference proteome</keyword>
<dbReference type="InterPro" id="IPR015424">
    <property type="entry name" value="PyrdxlP-dep_Trfase"/>
</dbReference>
<comment type="subcellular location">
    <subcellularLocation>
        <location evidence="2">Endoplasmic reticulum membrane</location>
        <topology evidence="2">Single-pass membrane protein</topology>
    </subcellularLocation>
</comment>
<dbReference type="AlphaFoldDB" id="A0A0K9PR05"/>
<keyword evidence="15" id="KW-0812">Transmembrane</keyword>
<name>A0A0K9PR05_ZOSMR</name>
<evidence type="ECO:0000256" key="9">
    <source>
        <dbReference type="ARBA" id="ARBA00022919"/>
    </source>
</evidence>
<dbReference type="GO" id="GO:0046513">
    <property type="term" value="P:ceramide biosynthetic process"/>
    <property type="evidence" value="ECO:0000318"/>
    <property type="project" value="GO_Central"/>
</dbReference>
<dbReference type="SUPFAM" id="SSF53383">
    <property type="entry name" value="PLP-dependent transferases"/>
    <property type="match status" value="1"/>
</dbReference>
<comment type="function">
    <text evidence="13">Serine palmitoyltransferase (SPT). The heterodimer formed with LCB2 constitutes the catalytic core.</text>
</comment>
<gene>
    <name evidence="17" type="ORF">ZOSMA_17G00630</name>
</gene>
<evidence type="ECO:0000256" key="4">
    <source>
        <dbReference type="ARBA" id="ARBA00004991"/>
    </source>
</evidence>
<keyword evidence="9" id="KW-0746">Sphingolipid metabolism</keyword>
<dbReference type="InterPro" id="IPR015422">
    <property type="entry name" value="PyrdxlP-dep_Trfase_small"/>
</dbReference>
<dbReference type="Pfam" id="PF00155">
    <property type="entry name" value="Aminotran_1_2"/>
    <property type="match status" value="1"/>
</dbReference>
<evidence type="ECO:0000256" key="6">
    <source>
        <dbReference type="ARBA" id="ARBA00013220"/>
    </source>
</evidence>
<keyword evidence="8" id="KW-0663">Pyridoxal phosphate</keyword>
<dbReference type="EC" id="2.3.1.50" evidence="6"/>
<dbReference type="GO" id="GO:0005789">
    <property type="term" value="C:endoplasmic reticulum membrane"/>
    <property type="evidence" value="ECO:0007669"/>
    <property type="project" value="UniProtKB-SubCell"/>
</dbReference>
<comment type="pathway">
    <text evidence="4">Sphingolipid metabolism.</text>
</comment>
<dbReference type="InterPro" id="IPR015421">
    <property type="entry name" value="PyrdxlP-dep_Trfase_major"/>
</dbReference>
<dbReference type="OrthoDB" id="3168162at2759"/>